<dbReference type="SUPFAM" id="SSF53448">
    <property type="entry name" value="Nucleotide-diphospho-sugar transferases"/>
    <property type="match status" value="1"/>
</dbReference>
<evidence type="ECO:0000256" key="2">
    <source>
        <dbReference type="ARBA" id="ARBA00022676"/>
    </source>
</evidence>
<dbReference type="AlphaFoldDB" id="A0A2H0B7C5"/>
<dbReference type="InterPro" id="IPR050256">
    <property type="entry name" value="Glycosyltransferase_2"/>
</dbReference>
<proteinExistence type="predicted"/>
<evidence type="ECO:0000256" key="4">
    <source>
        <dbReference type="ARBA" id="ARBA00022692"/>
    </source>
</evidence>
<evidence type="ECO:0000256" key="1">
    <source>
        <dbReference type="ARBA" id="ARBA00022475"/>
    </source>
</evidence>
<keyword evidence="6" id="KW-1133">Transmembrane helix</keyword>
<dbReference type="CDD" id="cd04179">
    <property type="entry name" value="DPM_DPG-synthase_like"/>
    <property type="match status" value="1"/>
</dbReference>
<keyword evidence="7" id="KW-0472">Membrane</keyword>
<keyword evidence="1" id="KW-1003">Cell membrane</keyword>
<evidence type="ECO:0000256" key="7">
    <source>
        <dbReference type="ARBA" id="ARBA00023136"/>
    </source>
</evidence>
<organism evidence="9 10">
    <name type="scientific">Candidatus Beckwithbacteria bacterium CG23_combo_of_CG06-09_8_20_14_all_34_8</name>
    <dbReference type="NCBI Taxonomy" id="1974497"/>
    <lineage>
        <taxon>Bacteria</taxon>
        <taxon>Candidatus Beckwithiibacteriota</taxon>
    </lineage>
</organism>
<keyword evidence="5" id="KW-0448">Lipopolysaccharide biosynthesis</keyword>
<dbReference type="InterPro" id="IPR001173">
    <property type="entry name" value="Glyco_trans_2-like"/>
</dbReference>
<evidence type="ECO:0000259" key="8">
    <source>
        <dbReference type="Pfam" id="PF00535"/>
    </source>
</evidence>
<keyword evidence="2" id="KW-0328">Glycosyltransferase</keyword>
<gene>
    <name evidence="9" type="ORF">COX08_04315</name>
</gene>
<evidence type="ECO:0000256" key="6">
    <source>
        <dbReference type="ARBA" id="ARBA00022989"/>
    </source>
</evidence>
<dbReference type="Gene3D" id="3.90.550.10">
    <property type="entry name" value="Spore Coat Polysaccharide Biosynthesis Protein SpsA, Chain A"/>
    <property type="match status" value="1"/>
</dbReference>
<dbReference type="EMBL" id="PCSR01000102">
    <property type="protein sequence ID" value="PIP52828.1"/>
    <property type="molecule type" value="Genomic_DNA"/>
</dbReference>
<evidence type="ECO:0000256" key="5">
    <source>
        <dbReference type="ARBA" id="ARBA00022985"/>
    </source>
</evidence>
<dbReference type="Pfam" id="PF00535">
    <property type="entry name" value="Glycos_transf_2"/>
    <property type="match status" value="1"/>
</dbReference>
<dbReference type="GO" id="GO:0009103">
    <property type="term" value="P:lipopolysaccharide biosynthetic process"/>
    <property type="evidence" value="ECO:0007669"/>
    <property type="project" value="UniProtKB-KW"/>
</dbReference>
<dbReference type="GO" id="GO:0099621">
    <property type="term" value="F:undecaprenyl-phosphate 4-deoxy-4-formamido-L-arabinose transferase activity"/>
    <property type="evidence" value="ECO:0007669"/>
    <property type="project" value="TreeGrafter"/>
</dbReference>
<evidence type="ECO:0000256" key="3">
    <source>
        <dbReference type="ARBA" id="ARBA00022679"/>
    </source>
</evidence>
<evidence type="ECO:0000313" key="9">
    <source>
        <dbReference type="EMBL" id="PIP52828.1"/>
    </source>
</evidence>
<dbReference type="Proteomes" id="UP000229459">
    <property type="component" value="Unassembled WGS sequence"/>
</dbReference>
<dbReference type="GO" id="GO:0005886">
    <property type="term" value="C:plasma membrane"/>
    <property type="evidence" value="ECO:0007669"/>
    <property type="project" value="TreeGrafter"/>
</dbReference>
<dbReference type="PANTHER" id="PTHR48090:SF3">
    <property type="entry name" value="UNDECAPRENYL-PHOSPHATE 4-DEOXY-4-FORMAMIDO-L-ARABINOSE TRANSFERASE"/>
    <property type="match status" value="1"/>
</dbReference>
<reference evidence="9 10" key="1">
    <citation type="submission" date="2017-09" db="EMBL/GenBank/DDBJ databases">
        <title>Depth-based differentiation of microbial function through sediment-hosted aquifers and enrichment of novel symbionts in the deep terrestrial subsurface.</title>
        <authorList>
            <person name="Probst A.J."/>
            <person name="Ladd B."/>
            <person name="Jarett J.K."/>
            <person name="Geller-Mcgrath D.E."/>
            <person name="Sieber C.M."/>
            <person name="Emerson J.B."/>
            <person name="Anantharaman K."/>
            <person name="Thomas B.C."/>
            <person name="Malmstrom R."/>
            <person name="Stieglmeier M."/>
            <person name="Klingl A."/>
            <person name="Woyke T."/>
            <person name="Ryan C.M."/>
            <person name="Banfield J.F."/>
        </authorList>
    </citation>
    <scope>NUCLEOTIDE SEQUENCE [LARGE SCALE GENOMIC DNA]</scope>
    <source>
        <strain evidence="9">CG23_combo_of_CG06-09_8_20_14_all_34_8</strain>
    </source>
</reference>
<dbReference type="PANTHER" id="PTHR48090">
    <property type="entry name" value="UNDECAPRENYL-PHOSPHATE 4-DEOXY-4-FORMAMIDO-L-ARABINOSE TRANSFERASE-RELATED"/>
    <property type="match status" value="1"/>
</dbReference>
<feature type="domain" description="Glycosyltransferase 2-like" evidence="8">
    <location>
        <begin position="10"/>
        <end position="171"/>
    </location>
</feature>
<accession>A0A2H0B7C5</accession>
<protein>
    <recommendedName>
        <fullName evidence="8">Glycosyltransferase 2-like domain-containing protein</fullName>
    </recommendedName>
</protein>
<dbReference type="InterPro" id="IPR029044">
    <property type="entry name" value="Nucleotide-diphossugar_trans"/>
</dbReference>
<evidence type="ECO:0000313" key="10">
    <source>
        <dbReference type="Proteomes" id="UP000229459"/>
    </source>
</evidence>
<name>A0A2H0B7C5_9BACT</name>
<keyword evidence="4" id="KW-0812">Transmembrane</keyword>
<keyword evidence="3" id="KW-0808">Transferase</keyword>
<comment type="caution">
    <text evidence="9">The sequence shown here is derived from an EMBL/GenBank/DDBJ whole genome shotgun (WGS) entry which is preliminary data.</text>
</comment>
<sequence>MLNNKLKSISIFYPCFNEEKNIPIFVNQALKVLPQIALRYEIIIVNDGSRDNTLKVAQKIAADNSVVKIVNHKQNRGYGAALKSGFKASKFDWVFFTDGDLQFDLKQLIDFLPFTSKYSVIIGYRKTRAEGFHRALNAKILKITMNILYRLHVRDIDCAYKLIKKDALENIKLVSEGAFLSSELLYRLKKKGYKFKEICVNHYPRKFGNPTGNNIKVMIRGIKETFMLYLFMKFNLFSKHYGSSIKDQDIVVSKS</sequence>